<evidence type="ECO:0000313" key="12">
    <source>
        <dbReference type="Proteomes" id="UP000604117"/>
    </source>
</evidence>
<evidence type="ECO:0000256" key="8">
    <source>
        <dbReference type="ARBA" id="ARBA00023012"/>
    </source>
</evidence>
<dbReference type="InterPro" id="IPR036890">
    <property type="entry name" value="HATPase_C_sf"/>
</dbReference>
<dbReference type="EC" id="2.7.13.3" evidence="2"/>
<evidence type="ECO:0000256" key="1">
    <source>
        <dbReference type="ARBA" id="ARBA00000085"/>
    </source>
</evidence>
<reference evidence="11 12" key="1">
    <citation type="submission" date="2021-01" db="EMBL/GenBank/DDBJ databases">
        <title>Whole genome shotgun sequence of Asanoa siamensis NBRC 107932.</title>
        <authorList>
            <person name="Komaki H."/>
            <person name="Tamura T."/>
        </authorList>
    </citation>
    <scope>NUCLEOTIDE SEQUENCE [LARGE SCALE GENOMIC DNA]</scope>
    <source>
        <strain evidence="11 12">NBRC 107932</strain>
    </source>
</reference>
<feature type="transmembrane region" description="Helical" evidence="9">
    <location>
        <begin position="125"/>
        <end position="145"/>
    </location>
</feature>
<evidence type="ECO:0000259" key="10">
    <source>
        <dbReference type="Pfam" id="PF07730"/>
    </source>
</evidence>
<evidence type="ECO:0000256" key="4">
    <source>
        <dbReference type="ARBA" id="ARBA00022679"/>
    </source>
</evidence>
<comment type="caution">
    <text evidence="11">The sequence shown here is derived from an EMBL/GenBank/DDBJ whole genome shotgun (WGS) entry which is preliminary data.</text>
</comment>
<evidence type="ECO:0000313" key="11">
    <source>
        <dbReference type="EMBL" id="GIF78017.1"/>
    </source>
</evidence>
<feature type="transmembrane region" description="Helical" evidence="9">
    <location>
        <begin position="92"/>
        <end position="118"/>
    </location>
</feature>
<dbReference type="SUPFAM" id="SSF55874">
    <property type="entry name" value="ATPase domain of HSP90 chaperone/DNA topoisomerase II/histidine kinase"/>
    <property type="match status" value="1"/>
</dbReference>
<evidence type="ECO:0000256" key="5">
    <source>
        <dbReference type="ARBA" id="ARBA00022741"/>
    </source>
</evidence>
<evidence type="ECO:0000256" key="6">
    <source>
        <dbReference type="ARBA" id="ARBA00022777"/>
    </source>
</evidence>
<organism evidence="11 12">
    <name type="scientific">Asanoa siamensis</name>
    <dbReference type="NCBI Taxonomy" id="926357"/>
    <lineage>
        <taxon>Bacteria</taxon>
        <taxon>Bacillati</taxon>
        <taxon>Actinomycetota</taxon>
        <taxon>Actinomycetes</taxon>
        <taxon>Micromonosporales</taxon>
        <taxon>Micromonosporaceae</taxon>
        <taxon>Asanoa</taxon>
    </lineage>
</organism>
<dbReference type="PANTHER" id="PTHR24421">
    <property type="entry name" value="NITRATE/NITRITE SENSOR PROTEIN NARX-RELATED"/>
    <property type="match status" value="1"/>
</dbReference>
<evidence type="ECO:0000256" key="3">
    <source>
        <dbReference type="ARBA" id="ARBA00022553"/>
    </source>
</evidence>
<accession>A0ABQ4D3A7</accession>
<comment type="catalytic activity">
    <reaction evidence="1">
        <text>ATP + protein L-histidine = ADP + protein N-phospho-L-histidine.</text>
        <dbReference type="EC" id="2.7.13.3"/>
    </reaction>
</comment>
<dbReference type="Gene3D" id="1.20.5.1930">
    <property type="match status" value="1"/>
</dbReference>
<keyword evidence="3" id="KW-0597">Phosphoprotein</keyword>
<keyword evidence="6 11" id="KW-0418">Kinase</keyword>
<keyword evidence="4" id="KW-0808">Transferase</keyword>
<evidence type="ECO:0000256" key="2">
    <source>
        <dbReference type="ARBA" id="ARBA00012438"/>
    </source>
</evidence>
<keyword evidence="7" id="KW-0067">ATP-binding</keyword>
<dbReference type="CDD" id="cd16917">
    <property type="entry name" value="HATPase_UhpB-NarQ-NarX-like"/>
    <property type="match status" value="1"/>
</dbReference>
<proteinExistence type="predicted"/>
<gene>
    <name evidence="11" type="ORF">Asi02nite_75350</name>
</gene>
<dbReference type="Gene3D" id="3.30.565.10">
    <property type="entry name" value="Histidine kinase-like ATPase, C-terminal domain"/>
    <property type="match status" value="1"/>
</dbReference>
<dbReference type="PANTHER" id="PTHR24421:SF10">
    <property type="entry name" value="NITRATE_NITRITE SENSOR PROTEIN NARQ"/>
    <property type="match status" value="1"/>
</dbReference>
<feature type="domain" description="Signal transduction histidine kinase subgroup 3 dimerisation and phosphoacceptor" evidence="10">
    <location>
        <begin position="206"/>
        <end position="271"/>
    </location>
</feature>
<dbReference type="Pfam" id="PF07730">
    <property type="entry name" value="HisKA_3"/>
    <property type="match status" value="1"/>
</dbReference>
<dbReference type="Proteomes" id="UP000604117">
    <property type="component" value="Unassembled WGS sequence"/>
</dbReference>
<feature type="transmembrane region" description="Helical" evidence="9">
    <location>
        <begin position="151"/>
        <end position="173"/>
    </location>
</feature>
<dbReference type="InterPro" id="IPR011712">
    <property type="entry name" value="Sig_transdc_His_kin_sub3_dim/P"/>
</dbReference>
<dbReference type="InterPro" id="IPR050482">
    <property type="entry name" value="Sensor_HK_TwoCompSys"/>
</dbReference>
<dbReference type="EMBL" id="BONE01000114">
    <property type="protein sequence ID" value="GIF78017.1"/>
    <property type="molecule type" value="Genomic_DNA"/>
</dbReference>
<keyword evidence="9" id="KW-0472">Membrane</keyword>
<evidence type="ECO:0000256" key="7">
    <source>
        <dbReference type="ARBA" id="ARBA00022840"/>
    </source>
</evidence>
<keyword evidence="12" id="KW-1185">Reference proteome</keyword>
<protein>
    <recommendedName>
        <fullName evidence="2">histidine kinase</fullName>
        <ecNumber evidence="2">2.7.13.3</ecNumber>
    </recommendedName>
</protein>
<keyword evidence="9" id="KW-0812">Transmembrane</keyword>
<keyword evidence="8" id="KW-0902">Two-component regulatory system</keyword>
<sequence>MIMTVATRTGPDIPSMLPGGLLATVDSARPVRRSTRDWVVDWIIFVLAVATVGLFSVTVWNDDSLAEWARWLDIGLGALTPGLLWLRRRWPVAVALIMVPIGGVALTSAVSGMIALFTVAVHRRVGVSVLMALLTAATAPVFLAWRPDPDLPYWFVTALSVITTFAVFAWGMFVRARRQLVVSLHDRAVRAESEQQLRVSQAQHLERTRIAREMHDVLAHRISLLSLHAGALEIRPDAPPDEVARAAAVIRSSAHQALQDLREVIGVLREEDGEPIRPQPTLADVSALIEESRGVGMKVRVDCRVEDLDAVPAAVGRNAYRVVQEGLTNARKHAAGVVVDVVFEGAAGSGLTVAVRNPAPVGSPARIPGAGTGLVGLVERAGLAGGRLTHGRTDTGEFELRAWLPWPA</sequence>
<keyword evidence="9" id="KW-1133">Transmembrane helix</keyword>
<feature type="transmembrane region" description="Helical" evidence="9">
    <location>
        <begin position="39"/>
        <end position="60"/>
    </location>
</feature>
<evidence type="ECO:0000256" key="9">
    <source>
        <dbReference type="SAM" id="Phobius"/>
    </source>
</evidence>
<keyword evidence="5" id="KW-0547">Nucleotide-binding</keyword>
<name>A0ABQ4D3A7_9ACTN</name>
<dbReference type="GO" id="GO:0016301">
    <property type="term" value="F:kinase activity"/>
    <property type="evidence" value="ECO:0007669"/>
    <property type="project" value="UniProtKB-KW"/>
</dbReference>